<dbReference type="Proteomes" id="UP001151699">
    <property type="component" value="Chromosome C"/>
</dbReference>
<protein>
    <submittedName>
        <fullName evidence="1">Uncharacterized protein</fullName>
    </submittedName>
</protein>
<dbReference type="Pfam" id="PF14978">
    <property type="entry name" value="MRP-63"/>
    <property type="match status" value="1"/>
</dbReference>
<organism evidence="1 2">
    <name type="scientific">Pseudolycoriella hygida</name>
    <dbReference type="NCBI Taxonomy" id="35572"/>
    <lineage>
        <taxon>Eukaryota</taxon>
        <taxon>Metazoa</taxon>
        <taxon>Ecdysozoa</taxon>
        <taxon>Arthropoda</taxon>
        <taxon>Hexapoda</taxon>
        <taxon>Insecta</taxon>
        <taxon>Pterygota</taxon>
        <taxon>Neoptera</taxon>
        <taxon>Endopterygota</taxon>
        <taxon>Diptera</taxon>
        <taxon>Nematocera</taxon>
        <taxon>Sciaroidea</taxon>
        <taxon>Sciaridae</taxon>
        <taxon>Pseudolycoriella</taxon>
    </lineage>
</organism>
<accession>A0A9Q0MQP6</accession>
<evidence type="ECO:0000313" key="1">
    <source>
        <dbReference type="EMBL" id="KAJ6636243.1"/>
    </source>
</evidence>
<sequence>MKLSLVCLFKKTVSGHIFRGKNRLVKPVSRAAMDKQILEYDRQEKIMRLLRYPYLTAEESSGHAKHLMKPQKMIANLNALKLAKTMKPHVTLEERLNHLKTGEAWD</sequence>
<gene>
    <name evidence="1" type="ORF">Bhyg_14831</name>
</gene>
<dbReference type="PANTHER" id="PTHR14520:SF4">
    <property type="entry name" value="LARGE RIBOSOMAL SUBUNIT PROTEIN ML63"/>
    <property type="match status" value="1"/>
</dbReference>
<dbReference type="GO" id="GO:0005761">
    <property type="term" value="C:mitochondrial ribosome"/>
    <property type="evidence" value="ECO:0007669"/>
    <property type="project" value="InterPro"/>
</dbReference>
<reference evidence="1" key="1">
    <citation type="submission" date="2022-07" db="EMBL/GenBank/DDBJ databases">
        <authorList>
            <person name="Trinca V."/>
            <person name="Uliana J.V.C."/>
            <person name="Torres T.T."/>
            <person name="Ward R.J."/>
            <person name="Monesi N."/>
        </authorList>
    </citation>
    <scope>NUCLEOTIDE SEQUENCE</scope>
    <source>
        <strain evidence="1">HSMRA1968</strain>
        <tissue evidence="1">Whole embryos</tissue>
    </source>
</reference>
<dbReference type="GO" id="GO:0003735">
    <property type="term" value="F:structural constituent of ribosome"/>
    <property type="evidence" value="ECO:0007669"/>
    <property type="project" value="TreeGrafter"/>
</dbReference>
<name>A0A9Q0MQP6_9DIPT</name>
<comment type="caution">
    <text evidence="1">The sequence shown here is derived from an EMBL/GenBank/DDBJ whole genome shotgun (WGS) entry which is preliminary data.</text>
</comment>
<dbReference type="PANTHER" id="PTHR14520">
    <property type="entry name" value="MITOCHONDRIAL RIBOSOMAL PROTEIN 63"/>
    <property type="match status" value="1"/>
</dbReference>
<dbReference type="EMBL" id="WJQU01000004">
    <property type="protein sequence ID" value="KAJ6636243.1"/>
    <property type="molecule type" value="Genomic_DNA"/>
</dbReference>
<dbReference type="InterPro" id="IPR016576">
    <property type="entry name" value="Ribosomal_mL63"/>
</dbReference>
<proteinExistence type="predicted"/>
<keyword evidence="2" id="KW-1185">Reference proteome</keyword>
<dbReference type="OrthoDB" id="6019958at2759"/>
<dbReference type="GO" id="GO:0032543">
    <property type="term" value="P:mitochondrial translation"/>
    <property type="evidence" value="ECO:0007669"/>
    <property type="project" value="TreeGrafter"/>
</dbReference>
<evidence type="ECO:0000313" key="2">
    <source>
        <dbReference type="Proteomes" id="UP001151699"/>
    </source>
</evidence>
<dbReference type="AlphaFoldDB" id="A0A9Q0MQP6"/>